<evidence type="ECO:0000256" key="1">
    <source>
        <dbReference type="SAM" id="MobiDB-lite"/>
    </source>
</evidence>
<dbReference type="AlphaFoldDB" id="A0A8J3E4I5"/>
<evidence type="ECO:0000313" key="3">
    <source>
        <dbReference type="Proteomes" id="UP000646365"/>
    </source>
</evidence>
<accession>A0A8J3E4I5</accession>
<feature type="compositionally biased region" description="Basic and acidic residues" evidence="1">
    <location>
        <begin position="10"/>
        <end position="39"/>
    </location>
</feature>
<sequence length="159" mass="17425">MSDRRRRGQRARDSRRSELPQDEAKPGDPDRIPDEIPGRIDVTDTPANAVFKLVRGDRAAAEACIALVKTVASADPDAEFGPFTPLLILEATGLVGPAIGHVYRRVCDGDPVTMLALLHALRLKAIAVDTVKRAAVDGTRIRRDTVIRIVQEKIPRFGR</sequence>
<protein>
    <submittedName>
        <fullName evidence="2">Uncharacterized protein</fullName>
    </submittedName>
</protein>
<proteinExistence type="predicted"/>
<name>A0A8J3E4I5_9PROT</name>
<comment type="caution">
    <text evidence="2">The sequence shown here is derived from an EMBL/GenBank/DDBJ whole genome shotgun (WGS) entry which is preliminary data.</text>
</comment>
<dbReference type="RefSeq" id="WP_189047719.1">
    <property type="nucleotide sequence ID" value="NZ_BMJQ01000008.1"/>
</dbReference>
<dbReference type="Proteomes" id="UP000646365">
    <property type="component" value="Unassembled WGS sequence"/>
</dbReference>
<reference evidence="2" key="2">
    <citation type="submission" date="2020-09" db="EMBL/GenBank/DDBJ databases">
        <authorList>
            <person name="Sun Q."/>
            <person name="Zhou Y."/>
        </authorList>
    </citation>
    <scope>NUCLEOTIDE SEQUENCE</scope>
    <source>
        <strain evidence="2">CGMCC 1.15725</strain>
    </source>
</reference>
<organism evidence="2 3">
    <name type="scientific">Aliidongia dinghuensis</name>
    <dbReference type="NCBI Taxonomy" id="1867774"/>
    <lineage>
        <taxon>Bacteria</taxon>
        <taxon>Pseudomonadati</taxon>
        <taxon>Pseudomonadota</taxon>
        <taxon>Alphaproteobacteria</taxon>
        <taxon>Rhodospirillales</taxon>
        <taxon>Dongiaceae</taxon>
        <taxon>Aliidongia</taxon>
    </lineage>
</organism>
<gene>
    <name evidence="2" type="ORF">GCM10011611_33140</name>
</gene>
<reference evidence="2" key="1">
    <citation type="journal article" date="2014" name="Int. J. Syst. Evol. Microbiol.">
        <title>Complete genome sequence of Corynebacterium casei LMG S-19264T (=DSM 44701T), isolated from a smear-ripened cheese.</title>
        <authorList>
            <consortium name="US DOE Joint Genome Institute (JGI-PGF)"/>
            <person name="Walter F."/>
            <person name="Albersmeier A."/>
            <person name="Kalinowski J."/>
            <person name="Ruckert C."/>
        </authorList>
    </citation>
    <scope>NUCLEOTIDE SEQUENCE</scope>
    <source>
        <strain evidence="2">CGMCC 1.15725</strain>
    </source>
</reference>
<feature type="region of interest" description="Disordered" evidence="1">
    <location>
        <begin position="1"/>
        <end position="39"/>
    </location>
</feature>
<dbReference type="EMBL" id="BMJQ01000008">
    <property type="protein sequence ID" value="GGF24465.1"/>
    <property type="molecule type" value="Genomic_DNA"/>
</dbReference>
<keyword evidence="3" id="KW-1185">Reference proteome</keyword>
<evidence type="ECO:0000313" key="2">
    <source>
        <dbReference type="EMBL" id="GGF24465.1"/>
    </source>
</evidence>